<evidence type="ECO:0000313" key="2">
    <source>
        <dbReference type="RefSeq" id="XP_012934903.1"/>
    </source>
</evidence>
<dbReference type="PANTHER" id="PTHR46601:SF1">
    <property type="entry name" value="ADF-H DOMAIN-CONTAINING PROTEIN"/>
    <property type="match status" value="1"/>
</dbReference>
<dbReference type="InterPro" id="IPR047273">
    <property type="entry name" value="VRTN_OTU_dom"/>
</dbReference>
<evidence type="ECO:0000313" key="1">
    <source>
        <dbReference type="Proteomes" id="UP000694888"/>
    </source>
</evidence>
<accession>A0ABM0ZUU3</accession>
<protein>
    <submittedName>
        <fullName evidence="2">Uncharacterized protein LOC101859156</fullName>
    </submittedName>
</protein>
<dbReference type="PANTHER" id="PTHR46601">
    <property type="entry name" value="ULP_PROTEASE DOMAIN-CONTAINING PROTEIN"/>
    <property type="match status" value="1"/>
</dbReference>
<dbReference type="Gene3D" id="3.90.70.80">
    <property type="match status" value="1"/>
</dbReference>
<dbReference type="RefSeq" id="XP_012934903.1">
    <property type="nucleotide sequence ID" value="XM_013079449.2"/>
</dbReference>
<sequence length="453" mass="50334">MKEKGIVALHFFSDGCSSQYKSRYTFLHLSQLQEEYQNMTITRHFFGSNHGKSLCDSCGGVVKNAATRAVLSGSHIIQSAEQMFNFCNEHLSIAQDSTCCHLESVRSFDLINPSNIERVETGSLQPVKGTQTIHSLRFPSTGSLETKLLSCFCEVCPIGERGVCVNEPFTGEWCQQKIVRVRKQKKKKSVSQAVLPVVPVVPVQCDIVPVQRDIGVADSSSRGVYFASLRAKLTKCNTFEQLQSVCRSASAEMSLYPMPVVAPKRVIDVGIVDAIALSLVPDYLKPLHPVLTIADGNCVPRAFSLLAFGDQDHHKELRCRIVMELALNSFDYLCLSSSDLNLLHVLSDHHCGDIKETFERETVHIARNSVYMGMWQIMAASNVLGVNVFSAFPQKSMKVYQSFFSRRLVPRGTAVDTTIAILWSATKEHNELMSDEHWTAKPCGPSYGVDKVC</sequence>
<dbReference type="Proteomes" id="UP000694888">
    <property type="component" value="Unplaced"/>
</dbReference>
<proteinExistence type="predicted"/>
<keyword evidence="1" id="KW-1185">Reference proteome</keyword>
<name>A0ABM0ZUU3_APLCA</name>
<dbReference type="CDD" id="cd22791">
    <property type="entry name" value="OTU_VRTN"/>
    <property type="match status" value="1"/>
</dbReference>
<dbReference type="GeneID" id="101859156"/>
<organism evidence="1 2">
    <name type="scientific">Aplysia californica</name>
    <name type="common">California sea hare</name>
    <dbReference type="NCBI Taxonomy" id="6500"/>
    <lineage>
        <taxon>Eukaryota</taxon>
        <taxon>Metazoa</taxon>
        <taxon>Spiralia</taxon>
        <taxon>Lophotrochozoa</taxon>
        <taxon>Mollusca</taxon>
        <taxon>Gastropoda</taxon>
        <taxon>Heterobranchia</taxon>
        <taxon>Euthyneura</taxon>
        <taxon>Tectipleura</taxon>
        <taxon>Aplysiida</taxon>
        <taxon>Aplysioidea</taxon>
        <taxon>Aplysiidae</taxon>
        <taxon>Aplysia</taxon>
    </lineage>
</organism>
<gene>
    <name evidence="2" type="primary">LOC101859156</name>
</gene>
<reference evidence="2" key="1">
    <citation type="submission" date="2025-08" db="UniProtKB">
        <authorList>
            <consortium name="RefSeq"/>
        </authorList>
    </citation>
    <scope>IDENTIFICATION</scope>
</reference>